<gene>
    <name evidence="1" type="ORF">V1517DRAFT_333629</name>
</gene>
<evidence type="ECO:0000313" key="2">
    <source>
        <dbReference type="Proteomes" id="UP001489719"/>
    </source>
</evidence>
<reference evidence="2" key="1">
    <citation type="journal article" date="2024" name="Front. Bioeng. Biotechnol.">
        <title>Genome-scale model development and genomic sequencing of the oleaginous clade Lipomyces.</title>
        <authorList>
            <person name="Czajka J.J."/>
            <person name="Han Y."/>
            <person name="Kim J."/>
            <person name="Mondo S.J."/>
            <person name="Hofstad B.A."/>
            <person name="Robles A."/>
            <person name="Haridas S."/>
            <person name="Riley R."/>
            <person name="LaButti K."/>
            <person name="Pangilinan J."/>
            <person name="Andreopoulos W."/>
            <person name="Lipzen A."/>
            <person name="Yan J."/>
            <person name="Wang M."/>
            <person name="Ng V."/>
            <person name="Grigoriev I.V."/>
            <person name="Spatafora J.W."/>
            <person name="Magnuson J.K."/>
            <person name="Baker S.E."/>
            <person name="Pomraning K.R."/>
        </authorList>
    </citation>
    <scope>NUCLEOTIDE SEQUENCE [LARGE SCALE GENOMIC DNA]</scope>
    <source>
        <strain evidence="2">CBS 10300</strain>
    </source>
</reference>
<protein>
    <submittedName>
        <fullName evidence="1">Uncharacterized protein</fullName>
    </submittedName>
</protein>
<organism evidence="1 2">
    <name type="scientific">Lipomyces orientalis</name>
    <dbReference type="NCBI Taxonomy" id="1233043"/>
    <lineage>
        <taxon>Eukaryota</taxon>
        <taxon>Fungi</taxon>
        <taxon>Dikarya</taxon>
        <taxon>Ascomycota</taxon>
        <taxon>Saccharomycotina</taxon>
        <taxon>Lipomycetes</taxon>
        <taxon>Lipomycetales</taxon>
        <taxon>Lipomycetaceae</taxon>
        <taxon>Lipomyces</taxon>
    </lineage>
</organism>
<evidence type="ECO:0000313" key="1">
    <source>
        <dbReference type="EMBL" id="KAK9319104.1"/>
    </source>
</evidence>
<dbReference type="EMBL" id="MU970228">
    <property type="protein sequence ID" value="KAK9319104.1"/>
    <property type="molecule type" value="Genomic_DNA"/>
</dbReference>
<name>A0ACC3TDC1_9ASCO</name>
<dbReference type="Proteomes" id="UP001489719">
    <property type="component" value="Unassembled WGS sequence"/>
</dbReference>
<accession>A0ACC3TDC1</accession>
<comment type="caution">
    <text evidence="1">The sequence shown here is derived from an EMBL/GenBank/DDBJ whole genome shotgun (WGS) entry which is preliminary data.</text>
</comment>
<proteinExistence type="predicted"/>
<keyword evidence="2" id="KW-1185">Reference proteome</keyword>
<sequence>MSALVATAASSWRTGFFYGSPLCALTLEYVFLAGRTTTTFCSSQNSARSDKRSICLALFFWCCALACIWVSWSIKISA</sequence>